<dbReference type="Gene3D" id="2.20.25.10">
    <property type="match status" value="1"/>
</dbReference>
<name>A0A662D9D8_UNCAE</name>
<proteinExistence type="predicted"/>
<organism evidence="1 2">
    <name type="scientific">Aerophobetes bacterium</name>
    <dbReference type="NCBI Taxonomy" id="2030807"/>
    <lineage>
        <taxon>Bacteria</taxon>
        <taxon>Candidatus Aerophobota</taxon>
    </lineage>
</organism>
<dbReference type="InterPro" id="IPR005651">
    <property type="entry name" value="Trm112-like"/>
</dbReference>
<dbReference type="EMBL" id="QMQA01000323">
    <property type="protein sequence ID" value="RLE10376.1"/>
    <property type="molecule type" value="Genomic_DNA"/>
</dbReference>
<sequence>MDKELLKIMACPKCKGNIKHKKMFLICSKCRLAYPILEGRIPDMLIEDAWSLQKARRSGFEHNLKL</sequence>
<dbReference type="Pfam" id="PF03966">
    <property type="entry name" value="Trm112p"/>
    <property type="match status" value="1"/>
</dbReference>
<evidence type="ECO:0000313" key="1">
    <source>
        <dbReference type="EMBL" id="RLE10376.1"/>
    </source>
</evidence>
<evidence type="ECO:0000313" key="2">
    <source>
        <dbReference type="Proteomes" id="UP000280417"/>
    </source>
</evidence>
<dbReference type="AlphaFoldDB" id="A0A662D9D8"/>
<comment type="caution">
    <text evidence="1">The sequence shown here is derived from an EMBL/GenBank/DDBJ whole genome shotgun (WGS) entry which is preliminary data.</text>
</comment>
<reference evidence="1 2" key="1">
    <citation type="submission" date="2018-06" db="EMBL/GenBank/DDBJ databases">
        <title>Extensive metabolic versatility and redundancy in microbially diverse, dynamic hydrothermal sediments.</title>
        <authorList>
            <person name="Dombrowski N."/>
            <person name="Teske A."/>
            <person name="Baker B.J."/>
        </authorList>
    </citation>
    <scope>NUCLEOTIDE SEQUENCE [LARGE SCALE GENOMIC DNA]</scope>
    <source>
        <strain evidence="1">B3_G15</strain>
    </source>
</reference>
<dbReference type="SUPFAM" id="SSF158997">
    <property type="entry name" value="Trm112p-like"/>
    <property type="match status" value="1"/>
</dbReference>
<protein>
    <submittedName>
        <fullName evidence="1">Trm112 family protein</fullName>
    </submittedName>
</protein>
<accession>A0A662D9D8</accession>
<dbReference type="Proteomes" id="UP000280417">
    <property type="component" value="Unassembled WGS sequence"/>
</dbReference>
<gene>
    <name evidence="1" type="ORF">DRJ04_09255</name>
</gene>